<reference evidence="1 2" key="1">
    <citation type="journal article" date="2005" name="Proc. Natl. Acad. Sci. U.S.A.">
        <title>The complete genome sequence of Mycobacterium avium subspecies paratuberculosis.</title>
        <authorList>
            <person name="Li L."/>
            <person name="Bannantine J.P."/>
            <person name="Zhang Q."/>
            <person name="Amonsin A."/>
            <person name="May B.J."/>
            <person name="Alt D."/>
            <person name="Banerji N."/>
            <person name="Kanjilal S."/>
            <person name="Kapur V."/>
        </authorList>
    </citation>
    <scope>NUCLEOTIDE SEQUENCE [LARGE SCALE GENOMIC DNA]</scope>
    <source>
        <strain evidence="2">ATCC BAA-968 / K-10</strain>
    </source>
</reference>
<evidence type="ECO:0000313" key="1">
    <source>
        <dbReference type="EMBL" id="AAS03172.1"/>
    </source>
</evidence>
<sequence length="314" mass="34118">MATRRVAPTFTRQKCVPTLTPYGLSVARASLCIDNFEEDGMSYVVRRITLDELSAPRPTKRISVGWADGLLNGGMPARKFAMIYGQPGVGKSTLTVEFACAAAKMVTTVYAASPDEHDPPDVRSPGDIVRLAHRIDAPLAGVYVVTVDTIDDAIAAATEVGARMLVVDSVNACADFDARRMKAGMRKLRAWCRDNDAAAMGVGMYDTAGRRAGGYSVAYGADAILDLDVEQTPERDKLAELLVDEEIPTEDLSLRRLTLWKCRFGPVGQQVLRMTGGGLVPHERPIDSGLRRLVDQSEEHNAIAEVKDDDPPTR</sequence>
<dbReference type="PRINTS" id="PR01874">
    <property type="entry name" value="DNAREPAIRADA"/>
</dbReference>
<organism evidence="1 2">
    <name type="scientific">Mycolicibacterium paratuberculosis (strain ATCC BAA-968 / K-10)</name>
    <name type="common">Mycobacterium paratuberculosis</name>
    <dbReference type="NCBI Taxonomy" id="262316"/>
    <lineage>
        <taxon>Bacteria</taxon>
        <taxon>Bacillati</taxon>
        <taxon>Actinomycetota</taxon>
        <taxon>Actinomycetes</taxon>
        <taxon>Mycobacteriales</taxon>
        <taxon>Mycobacteriaceae</taxon>
        <taxon>Mycobacterium</taxon>
        <taxon>Mycobacterium avium complex (MAC)</taxon>
    </lineage>
</organism>
<keyword evidence="2" id="KW-1185">Reference proteome</keyword>
<dbReference type="AlphaFoldDB" id="Q742I0"/>
<dbReference type="InterPro" id="IPR027417">
    <property type="entry name" value="P-loop_NTPase"/>
</dbReference>
<dbReference type="HOGENOM" id="CLU_885117_0_0_11"/>
<evidence type="ECO:0000313" key="2">
    <source>
        <dbReference type="Proteomes" id="UP000000580"/>
    </source>
</evidence>
<dbReference type="eggNOG" id="COG1066">
    <property type="taxonomic scope" value="Bacteria"/>
</dbReference>
<accession>Q742I0</accession>
<dbReference type="SUPFAM" id="SSF52540">
    <property type="entry name" value="P-loop containing nucleoside triphosphate hydrolases"/>
    <property type="match status" value="1"/>
</dbReference>
<dbReference type="Proteomes" id="UP000000580">
    <property type="component" value="Chromosome"/>
</dbReference>
<proteinExistence type="predicted"/>
<name>Q742I0_MYCPA</name>
<dbReference type="EMBL" id="AE016958">
    <property type="protein sequence ID" value="AAS03172.1"/>
    <property type="molecule type" value="Genomic_DNA"/>
</dbReference>
<dbReference type="Gene3D" id="3.40.50.300">
    <property type="entry name" value="P-loop containing nucleotide triphosphate hydrolases"/>
    <property type="match status" value="1"/>
</dbReference>
<dbReference type="KEGG" id="mpa:MAP_0855"/>
<protein>
    <submittedName>
        <fullName evidence="1">Uncharacterized protein</fullName>
    </submittedName>
</protein>
<gene>
    <name evidence="1" type="ordered locus">MAP_0855</name>
</gene>
<dbReference type="Pfam" id="PF13481">
    <property type="entry name" value="AAA_25"/>
    <property type="match status" value="1"/>
</dbReference>
<dbReference type="STRING" id="262316.MAP_0855"/>